<evidence type="ECO:0000313" key="3">
    <source>
        <dbReference type="Proteomes" id="UP000005408"/>
    </source>
</evidence>
<feature type="compositionally biased region" description="Polar residues" evidence="1">
    <location>
        <begin position="1"/>
        <end position="19"/>
    </location>
</feature>
<feature type="compositionally biased region" description="Low complexity" evidence="1">
    <location>
        <begin position="27"/>
        <end position="36"/>
    </location>
</feature>
<feature type="region of interest" description="Disordered" evidence="1">
    <location>
        <begin position="1"/>
        <end position="106"/>
    </location>
</feature>
<reference evidence="2" key="1">
    <citation type="submission" date="2022-08" db="UniProtKB">
        <authorList>
            <consortium name="EnsemblMetazoa"/>
        </authorList>
    </citation>
    <scope>IDENTIFICATION</scope>
    <source>
        <strain evidence="2">05x7-T-G4-1.051#20</strain>
    </source>
</reference>
<evidence type="ECO:0000313" key="2">
    <source>
        <dbReference type="EnsemblMetazoa" id="G4522.1:cds"/>
    </source>
</evidence>
<organism evidence="2 3">
    <name type="scientific">Magallana gigas</name>
    <name type="common">Pacific oyster</name>
    <name type="synonym">Crassostrea gigas</name>
    <dbReference type="NCBI Taxonomy" id="29159"/>
    <lineage>
        <taxon>Eukaryota</taxon>
        <taxon>Metazoa</taxon>
        <taxon>Spiralia</taxon>
        <taxon>Lophotrochozoa</taxon>
        <taxon>Mollusca</taxon>
        <taxon>Bivalvia</taxon>
        <taxon>Autobranchia</taxon>
        <taxon>Pteriomorphia</taxon>
        <taxon>Ostreida</taxon>
        <taxon>Ostreoidea</taxon>
        <taxon>Ostreidae</taxon>
        <taxon>Magallana</taxon>
    </lineage>
</organism>
<protein>
    <submittedName>
        <fullName evidence="2">Uncharacterized protein</fullName>
    </submittedName>
</protein>
<dbReference type="EnsemblMetazoa" id="G4522.1">
    <property type="protein sequence ID" value="G4522.1:cds"/>
    <property type="gene ID" value="G4522"/>
</dbReference>
<evidence type="ECO:0000256" key="1">
    <source>
        <dbReference type="SAM" id="MobiDB-lite"/>
    </source>
</evidence>
<name>A0A8W8MYK9_MAGGI</name>
<proteinExistence type="predicted"/>
<keyword evidence="3" id="KW-1185">Reference proteome</keyword>
<dbReference type="AlphaFoldDB" id="A0A8W8MYK9"/>
<accession>A0A8W8MYK9</accession>
<dbReference type="Proteomes" id="UP000005408">
    <property type="component" value="Unassembled WGS sequence"/>
</dbReference>
<sequence>MSSQGRESSNGISAKASNPDTKKSKDAASGPDADSSSKTRRPTNVIRPPSNLPRVDEEPTTSDQTREVETVDRGVGPTPLPPPIDPRLHQQSPYYGVQPLLDPRNGLLDYPYGNLPYYG</sequence>